<sequence>MFEKQVSRKVYRYPSSRAAQFLNVALCLNASGTEQDWELELSNAERIDEFVTFYHEQELDFEIKQALASLIISSFEDADWHCETNAQLWTCFRGLAHSEPHVFGAVVRYWVWLGSRSTRLSRQLNELQVELYAYAIK</sequence>
<name>A0A1I3XAW5_9HYPH</name>
<evidence type="ECO:0000313" key="1">
    <source>
        <dbReference type="EMBL" id="SFK16758.1"/>
    </source>
</evidence>
<proteinExistence type="predicted"/>
<dbReference type="EMBL" id="FOSK01000002">
    <property type="protein sequence ID" value="SFK16758.1"/>
    <property type="molecule type" value="Genomic_DNA"/>
</dbReference>
<dbReference type="RefSeq" id="WP_093517807.1">
    <property type="nucleotide sequence ID" value="NZ_FOSK01000002.1"/>
</dbReference>
<comment type="caution">
    <text evidence="1">The sequence shown here is derived from an EMBL/GenBank/DDBJ whole genome shotgun (WGS) entry which is preliminary data.</text>
</comment>
<dbReference type="Proteomes" id="UP000199598">
    <property type="component" value="Unassembled WGS sequence"/>
</dbReference>
<evidence type="ECO:0000313" key="2">
    <source>
        <dbReference type="Proteomes" id="UP000199598"/>
    </source>
</evidence>
<gene>
    <name evidence="1" type="ORF">SAMN04488518_102484</name>
</gene>
<protein>
    <submittedName>
        <fullName evidence="1">Uncharacterized protein</fullName>
    </submittedName>
</protein>
<accession>A0A1I3XAW5</accession>
<keyword evidence="2" id="KW-1185">Reference proteome</keyword>
<reference evidence="1 2" key="1">
    <citation type="submission" date="2016-10" db="EMBL/GenBank/DDBJ databases">
        <authorList>
            <person name="Varghese N."/>
            <person name="Submissions S."/>
        </authorList>
    </citation>
    <scope>NUCLEOTIDE SEQUENCE [LARGE SCALE GENOMIC DNA]</scope>
    <source>
        <strain evidence="1 2">DSM 16392</strain>
    </source>
</reference>
<organism evidence="1 2">
    <name type="scientific">Pseudovibrio ascidiaceicola</name>
    <dbReference type="NCBI Taxonomy" id="285279"/>
    <lineage>
        <taxon>Bacteria</taxon>
        <taxon>Pseudomonadati</taxon>
        <taxon>Pseudomonadota</taxon>
        <taxon>Alphaproteobacteria</taxon>
        <taxon>Hyphomicrobiales</taxon>
        <taxon>Stappiaceae</taxon>
        <taxon>Pseudovibrio</taxon>
    </lineage>
</organism>